<protein>
    <submittedName>
        <fullName evidence="2">Uncharacterized protein</fullName>
    </submittedName>
</protein>
<feature type="non-terminal residue" evidence="2">
    <location>
        <position position="1"/>
    </location>
</feature>
<feature type="region of interest" description="Disordered" evidence="1">
    <location>
        <begin position="70"/>
        <end position="90"/>
    </location>
</feature>
<gene>
    <name evidence="2" type="ORF">OBE_15591</name>
</gene>
<comment type="caution">
    <text evidence="2">The sequence shown here is derived from an EMBL/GenBank/DDBJ whole genome shotgun (WGS) entry which is preliminary data.</text>
</comment>
<evidence type="ECO:0000313" key="2">
    <source>
        <dbReference type="EMBL" id="EKC47657.1"/>
    </source>
</evidence>
<dbReference type="AlphaFoldDB" id="K1RG44"/>
<organism evidence="2">
    <name type="scientific">human gut metagenome</name>
    <dbReference type="NCBI Taxonomy" id="408170"/>
    <lineage>
        <taxon>unclassified sequences</taxon>
        <taxon>metagenomes</taxon>
        <taxon>organismal metagenomes</taxon>
    </lineage>
</organism>
<reference evidence="2" key="1">
    <citation type="journal article" date="2013" name="Environ. Microbiol.">
        <title>Microbiota from the distal guts of lean and obese adolescents exhibit partial functional redundancy besides clear differences in community structure.</title>
        <authorList>
            <person name="Ferrer M."/>
            <person name="Ruiz A."/>
            <person name="Lanza F."/>
            <person name="Haange S.B."/>
            <person name="Oberbach A."/>
            <person name="Till H."/>
            <person name="Bargiela R."/>
            <person name="Campoy C."/>
            <person name="Segura M.T."/>
            <person name="Richter M."/>
            <person name="von Bergen M."/>
            <person name="Seifert J."/>
            <person name="Suarez A."/>
        </authorList>
    </citation>
    <scope>NUCLEOTIDE SEQUENCE</scope>
</reference>
<evidence type="ECO:0000256" key="1">
    <source>
        <dbReference type="SAM" id="MobiDB-lite"/>
    </source>
</evidence>
<name>K1RG44_9ZZZZ</name>
<accession>K1RG44</accession>
<sequence length="90" mass="9622">LTYRISEWRKHNLGNGKTSSTPVYKPNWYAKGGLFNGAQVIGIGEAGSEAVLPLENPRTMKKIADSIVSSSDGSMGLTKEEMDKSSSTGS</sequence>
<proteinExistence type="predicted"/>
<dbReference type="EMBL" id="AJWZ01010720">
    <property type="protein sequence ID" value="EKC47657.1"/>
    <property type="molecule type" value="Genomic_DNA"/>
</dbReference>